<dbReference type="OrthoDB" id="1704833at2759"/>
<dbReference type="InterPro" id="IPR019557">
    <property type="entry name" value="AminoTfrase-like_pln_mobile"/>
</dbReference>
<feature type="compositionally biased region" description="Basic and acidic residues" evidence="2">
    <location>
        <begin position="762"/>
        <end position="771"/>
    </location>
</feature>
<name>A0A843XWR6_COLES</name>
<feature type="compositionally biased region" description="Basic residues" evidence="2">
    <location>
        <begin position="1"/>
        <end position="13"/>
    </location>
</feature>
<keyword evidence="5" id="KW-1185">Reference proteome</keyword>
<sequence length="771" mass="87454">MRMREKRSIIRGHRQPEEEEEVEMATAEEEEEVAVEDVPEGDETEGGDETEAEAPRRPRVSTLKTSVDAFCDLVKRRENRGSAVGSDRNLTATSVAVEFLLASSPLAVEGKGRMRRRVTWDLCWAWYRALPEAQQAQIARMGFGHLLSVRPFHLDVPYLEALRERWEEDCKAFFMPWGHMIPTLEDVAYLTGLPVQGEPVVGLERRDYHDDIAELLGPEFVARRRRPIRSILLGSLSEAMGLRGGRRGPLETLEEFYTWVRGLLDLGGQSEERCVRIFVSYLFGRFLFVTQSPQMNCKFVLLLRDLAQAGRYAWGAAMLGHLFSLLPSSSQRSQSTGGFTPFLQIWGYTRFPMGRGSLREGSEALVPLMARWEVAPDPRVTDRRVEDVRLALDHYPHDQVVWTLYAGEADAAHLAVAAGRPLFDRHLLLLCLGTCEVLYLELVVRTLGWHQPAMEVPSLGREGHSRRRFFAEDRDWGEEHGSTVAFWRAGGDPVVRMTDLLDSSAYLEDYQRRYAGRLRLDWRAMPESQAVRLLEGRLSEQEVELARLRTEVRTLRGELLRAQESRDAGASLSAQPAGGDLAVRLQGALDRGEARVRELEEQAREIGAEGGDVATLQAQMESLRLELEARISGLEAERRTMVTTMEELRDDRTLMRGRLLEAREREREAETARAWIAADYEILKDRVLKKRREQQRQAQHATPARTGSAFASLDDIVSLGDPSVVRGGGLPRPEASTASRPPLPDRRREREEEEVSSSRRQRPTEGEQRDE</sequence>
<accession>A0A843XWR6</accession>
<feature type="coiled-coil region" evidence="1">
    <location>
        <begin position="531"/>
        <end position="665"/>
    </location>
</feature>
<dbReference type="PANTHER" id="PTHR46033:SF8">
    <property type="entry name" value="PROTEIN MAINTENANCE OF MERISTEMS-LIKE"/>
    <property type="match status" value="1"/>
</dbReference>
<evidence type="ECO:0000259" key="3">
    <source>
        <dbReference type="Pfam" id="PF10536"/>
    </source>
</evidence>
<feature type="region of interest" description="Disordered" evidence="2">
    <location>
        <begin position="722"/>
        <end position="771"/>
    </location>
</feature>
<gene>
    <name evidence="4" type="ORF">Taro_056524</name>
</gene>
<evidence type="ECO:0000313" key="4">
    <source>
        <dbReference type="EMBL" id="MQM23461.1"/>
    </source>
</evidence>
<dbReference type="EMBL" id="NMUH01016435">
    <property type="protein sequence ID" value="MQM23461.1"/>
    <property type="molecule type" value="Genomic_DNA"/>
</dbReference>
<evidence type="ECO:0000256" key="1">
    <source>
        <dbReference type="SAM" id="Coils"/>
    </source>
</evidence>
<evidence type="ECO:0000256" key="2">
    <source>
        <dbReference type="SAM" id="MobiDB-lite"/>
    </source>
</evidence>
<feature type="domain" description="Aminotransferase-like plant mobile" evidence="3">
    <location>
        <begin position="142"/>
        <end position="491"/>
    </location>
</feature>
<comment type="caution">
    <text evidence="4">The sequence shown here is derived from an EMBL/GenBank/DDBJ whole genome shotgun (WGS) entry which is preliminary data.</text>
</comment>
<protein>
    <recommendedName>
        <fullName evidence="3">Aminotransferase-like plant mobile domain-containing protein</fullName>
    </recommendedName>
</protein>
<reference evidence="4" key="1">
    <citation type="submission" date="2017-07" db="EMBL/GenBank/DDBJ databases">
        <title>Taro Niue Genome Assembly and Annotation.</title>
        <authorList>
            <person name="Atibalentja N."/>
            <person name="Keating K."/>
            <person name="Fields C.J."/>
        </authorList>
    </citation>
    <scope>NUCLEOTIDE SEQUENCE</scope>
    <source>
        <strain evidence="4">Niue_2</strain>
        <tissue evidence="4">Leaf</tissue>
    </source>
</reference>
<dbReference type="AlphaFoldDB" id="A0A843XWR6"/>
<dbReference type="InterPro" id="IPR044824">
    <property type="entry name" value="MAIN-like"/>
</dbReference>
<keyword evidence="1" id="KW-0175">Coiled coil</keyword>
<dbReference type="GO" id="GO:0010073">
    <property type="term" value="P:meristem maintenance"/>
    <property type="evidence" value="ECO:0007669"/>
    <property type="project" value="InterPro"/>
</dbReference>
<organism evidence="4 5">
    <name type="scientific">Colocasia esculenta</name>
    <name type="common">Wild taro</name>
    <name type="synonym">Arum esculentum</name>
    <dbReference type="NCBI Taxonomy" id="4460"/>
    <lineage>
        <taxon>Eukaryota</taxon>
        <taxon>Viridiplantae</taxon>
        <taxon>Streptophyta</taxon>
        <taxon>Embryophyta</taxon>
        <taxon>Tracheophyta</taxon>
        <taxon>Spermatophyta</taxon>
        <taxon>Magnoliopsida</taxon>
        <taxon>Liliopsida</taxon>
        <taxon>Araceae</taxon>
        <taxon>Aroideae</taxon>
        <taxon>Colocasieae</taxon>
        <taxon>Colocasia</taxon>
    </lineage>
</organism>
<feature type="compositionally biased region" description="Acidic residues" evidence="2">
    <location>
        <begin position="17"/>
        <end position="52"/>
    </location>
</feature>
<proteinExistence type="predicted"/>
<evidence type="ECO:0000313" key="5">
    <source>
        <dbReference type="Proteomes" id="UP000652761"/>
    </source>
</evidence>
<feature type="region of interest" description="Disordered" evidence="2">
    <location>
        <begin position="1"/>
        <end position="61"/>
    </location>
</feature>
<dbReference type="PANTHER" id="PTHR46033">
    <property type="entry name" value="PROTEIN MAIN-LIKE 2"/>
    <property type="match status" value="1"/>
</dbReference>
<dbReference type="Pfam" id="PF10536">
    <property type="entry name" value="PMD"/>
    <property type="match status" value="1"/>
</dbReference>
<dbReference type="Proteomes" id="UP000652761">
    <property type="component" value="Unassembled WGS sequence"/>
</dbReference>